<evidence type="ECO:0000256" key="6">
    <source>
        <dbReference type="HAMAP-Rule" id="MF_01885"/>
    </source>
</evidence>
<evidence type="ECO:0000256" key="5">
    <source>
        <dbReference type="ARBA" id="ARBA00022694"/>
    </source>
</evidence>
<feature type="domain" description="tRNA/rRNA methyltransferase SpoU type" evidence="8">
    <location>
        <begin position="13"/>
        <end position="153"/>
    </location>
</feature>
<protein>
    <recommendedName>
        <fullName evidence="6">tRNA (cytidine(34)-2'-O)-methyltransferase</fullName>
        <ecNumber evidence="6">2.1.1.207</ecNumber>
    </recommendedName>
    <alternativeName>
        <fullName evidence="6">tRNA (cytidine/uridine-2'-O-)-methyltransferase TrmL</fullName>
    </alternativeName>
</protein>
<comment type="similarity">
    <text evidence="6">Belongs to the class IV-like SAM-binding methyltransferase superfamily. RNA methyltransferase TrmH family. TrmL subfamily.</text>
</comment>
<dbReference type="Gene3D" id="3.40.1280.10">
    <property type="match status" value="1"/>
</dbReference>
<keyword evidence="5 6" id="KW-0819">tRNA processing</keyword>
<feature type="binding site" evidence="6 7">
    <location>
        <position position="91"/>
    </location>
    <ligand>
        <name>S-adenosyl-L-methionine</name>
        <dbReference type="ChEBI" id="CHEBI:59789"/>
    </ligand>
</feature>
<reference evidence="9 10" key="1">
    <citation type="submission" date="2020-08" db="EMBL/GenBank/DDBJ databases">
        <title>Genomic Encyclopedia of Type Strains, Phase IV (KMG-IV): sequencing the most valuable type-strain genomes for metagenomic binning, comparative biology and taxonomic classification.</title>
        <authorList>
            <person name="Goeker M."/>
        </authorList>
    </citation>
    <scope>NUCLEOTIDE SEQUENCE [LARGE SCALE GENOMIC DNA]</scope>
    <source>
        <strain evidence="9 10">DSM 102255</strain>
    </source>
</reference>
<keyword evidence="3 6" id="KW-0808">Transferase</keyword>
<dbReference type="InterPro" id="IPR029028">
    <property type="entry name" value="Alpha/beta_knot_MTases"/>
</dbReference>
<dbReference type="InterPro" id="IPR001537">
    <property type="entry name" value="SpoU_MeTrfase"/>
</dbReference>
<dbReference type="GO" id="GO:0002130">
    <property type="term" value="P:wobble position ribose methylation"/>
    <property type="evidence" value="ECO:0007669"/>
    <property type="project" value="TreeGrafter"/>
</dbReference>
<dbReference type="GO" id="GO:0008757">
    <property type="term" value="F:S-adenosylmethionine-dependent methyltransferase activity"/>
    <property type="evidence" value="ECO:0007669"/>
    <property type="project" value="UniProtKB-UniRule"/>
</dbReference>
<gene>
    <name evidence="6" type="primary">trmL</name>
    <name evidence="9" type="ORF">FHS92_001570</name>
</gene>
<comment type="caution">
    <text evidence="9">The sequence shown here is derived from an EMBL/GenBank/DDBJ whole genome shotgun (WGS) entry which is preliminary data.</text>
</comment>
<feature type="binding site" evidence="6 7">
    <location>
        <position position="141"/>
    </location>
    <ligand>
        <name>S-adenosyl-L-methionine</name>
        <dbReference type="ChEBI" id="CHEBI:59789"/>
    </ligand>
</feature>
<evidence type="ECO:0000256" key="4">
    <source>
        <dbReference type="ARBA" id="ARBA00022691"/>
    </source>
</evidence>
<name>A0A841J6K9_9SPHN</name>
<evidence type="ECO:0000313" key="10">
    <source>
        <dbReference type="Proteomes" id="UP000552700"/>
    </source>
</evidence>
<dbReference type="InterPro" id="IPR029026">
    <property type="entry name" value="tRNA_m1G_MTases_N"/>
</dbReference>
<comment type="catalytic activity">
    <reaction evidence="6">
        <text>5-carboxymethylaminomethyluridine(34) in tRNA(Leu) + S-adenosyl-L-methionine = 5-carboxymethylaminomethyl-2'-O-methyluridine(34) in tRNA(Leu) + S-adenosyl-L-homocysteine + H(+)</text>
        <dbReference type="Rhea" id="RHEA:43088"/>
        <dbReference type="Rhea" id="RHEA-COMP:10333"/>
        <dbReference type="Rhea" id="RHEA-COMP:10334"/>
        <dbReference type="ChEBI" id="CHEBI:15378"/>
        <dbReference type="ChEBI" id="CHEBI:57856"/>
        <dbReference type="ChEBI" id="CHEBI:59789"/>
        <dbReference type="ChEBI" id="CHEBI:74508"/>
        <dbReference type="ChEBI" id="CHEBI:74511"/>
        <dbReference type="EC" id="2.1.1.207"/>
    </reaction>
</comment>
<comment type="subunit">
    <text evidence="6">Homodimer.</text>
</comment>
<dbReference type="GO" id="GO:0003723">
    <property type="term" value="F:RNA binding"/>
    <property type="evidence" value="ECO:0007669"/>
    <property type="project" value="InterPro"/>
</dbReference>
<evidence type="ECO:0000259" key="8">
    <source>
        <dbReference type="Pfam" id="PF00588"/>
    </source>
</evidence>
<dbReference type="EC" id="2.1.1.207" evidence="6"/>
<dbReference type="PIRSF" id="PIRSF029256">
    <property type="entry name" value="SpoU_TrmH_prd"/>
    <property type="match status" value="1"/>
</dbReference>
<evidence type="ECO:0000256" key="2">
    <source>
        <dbReference type="ARBA" id="ARBA00022603"/>
    </source>
</evidence>
<dbReference type="Pfam" id="PF00588">
    <property type="entry name" value="SpoU_methylase"/>
    <property type="match status" value="1"/>
</dbReference>
<evidence type="ECO:0000256" key="7">
    <source>
        <dbReference type="PIRSR" id="PIRSR029256-1"/>
    </source>
</evidence>
<dbReference type="GO" id="GO:0008175">
    <property type="term" value="F:tRNA methyltransferase activity"/>
    <property type="evidence" value="ECO:0007669"/>
    <property type="project" value="UniProtKB-UniRule"/>
</dbReference>
<dbReference type="AlphaFoldDB" id="A0A841J6K9"/>
<evidence type="ECO:0000313" key="9">
    <source>
        <dbReference type="EMBL" id="MBB6123841.1"/>
    </source>
</evidence>
<evidence type="ECO:0000256" key="1">
    <source>
        <dbReference type="ARBA" id="ARBA00022490"/>
    </source>
</evidence>
<accession>A0A841J6K9</accession>
<keyword evidence="10" id="KW-1185">Reference proteome</keyword>
<dbReference type="SUPFAM" id="SSF75217">
    <property type="entry name" value="alpha/beta knot"/>
    <property type="match status" value="1"/>
</dbReference>
<dbReference type="EMBL" id="JACIJP010000002">
    <property type="protein sequence ID" value="MBB6123841.1"/>
    <property type="molecule type" value="Genomic_DNA"/>
</dbReference>
<evidence type="ECO:0000256" key="3">
    <source>
        <dbReference type="ARBA" id="ARBA00022679"/>
    </source>
</evidence>
<dbReference type="InterPro" id="IPR016914">
    <property type="entry name" value="TrmL"/>
</dbReference>
<organism evidence="9 10">
    <name type="scientific">Sphingobium subterraneum</name>
    <dbReference type="NCBI Taxonomy" id="627688"/>
    <lineage>
        <taxon>Bacteria</taxon>
        <taxon>Pseudomonadati</taxon>
        <taxon>Pseudomonadota</taxon>
        <taxon>Alphaproteobacteria</taxon>
        <taxon>Sphingomonadales</taxon>
        <taxon>Sphingomonadaceae</taxon>
        <taxon>Sphingobium</taxon>
    </lineage>
</organism>
<keyword evidence="2 6" id="KW-0489">Methyltransferase</keyword>
<comment type="subcellular location">
    <subcellularLocation>
        <location evidence="6">Cytoplasm</location>
    </subcellularLocation>
</comment>
<feature type="binding site" evidence="6 7">
    <location>
        <position position="133"/>
    </location>
    <ligand>
        <name>S-adenosyl-L-methionine</name>
        <dbReference type="ChEBI" id="CHEBI:59789"/>
    </ligand>
</feature>
<comment type="function">
    <text evidence="6">Methylates the ribose at the nucleotide 34 wobble position in the two leucyl isoacceptors tRNA(Leu)(CmAA) and tRNA(Leu)(cmnm5UmAA). Catalyzes the methyl transfer from S-adenosyl-L-methionine to the 2'-OH of the wobble nucleotide.</text>
</comment>
<comment type="catalytic activity">
    <reaction evidence="6">
        <text>cytidine(34) in tRNA + S-adenosyl-L-methionine = 2'-O-methylcytidine(34) in tRNA + S-adenosyl-L-homocysteine + H(+)</text>
        <dbReference type="Rhea" id="RHEA:43084"/>
        <dbReference type="Rhea" id="RHEA-COMP:10331"/>
        <dbReference type="Rhea" id="RHEA-COMP:10332"/>
        <dbReference type="ChEBI" id="CHEBI:15378"/>
        <dbReference type="ChEBI" id="CHEBI:57856"/>
        <dbReference type="ChEBI" id="CHEBI:59789"/>
        <dbReference type="ChEBI" id="CHEBI:74495"/>
        <dbReference type="ChEBI" id="CHEBI:82748"/>
        <dbReference type="EC" id="2.1.1.207"/>
    </reaction>
</comment>
<sequence>MTKIAWAIMERAMRLALYQPDIAGNVGTIMRLCACFAVPLDIVMPCGFPFSDRQLKRAAMDYEGQADVTRHANAAEFFDSRAAAHSRIVLLTSRGTITLSDAALRADDTLLLGSESAGVPDDVHSRADLALRIPMAAGFRSLNIAVAAGIALHEALRQTGQTPS</sequence>
<keyword evidence="4 6" id="KW-0949">S-adenosyl-L-methionine</keyword>
<dbReference type="HAMAP" id="MF_01885">
    <property type="entry name" value="tRNA_methyltr_TrmL"/>
    <property type="match status" value="1"/>
</dbReference>
<dbReference type="Proteomes" id="UP000552700">
    <property type="component" value="Unassembled WGS sequence"/>
</dbReference>
<dbReference type="GO" id="GO:0005737">
    <property type="term" value="C:cytoplasm"/>
    <property type="evidence" value="ECO:0007669"/>
    <property type="project" value="UniProtKB-SubCell"/>
</dbReference>
<proteinExistence type="inferred from homology"/>
<dbReference type="PANTHER" id="PTHR42971">
    <property type="entry name" value="TRNA (CYTIDINE(34)-2'-O)-METHYLTRANSFERASE"/>
    <property type="match status" value="1"/>
</dbReference>
<dbReference type="PANTHER" id="PTHR42971:SF1">
    <property type="entry name" value="TRNA (CYTIDINE(34)-2'-O)-METHYLTRANSFERASE"/>
    <property type="match status" value="1"/>
</dbReference>
<keyword evidence="1 6" id="KW-0963">Cytoplasm</keyword>
<feature type="binding site" evidence="6 7">
    <location>
        <position position="113"/>
    </location>
    <ligand>
        <name>S-adenosyl-L-methionine</name>
        <dbReference type="ChEBI" id="CHEBI:59789"/>
    </ligand>
</feature>
<dbReference type="CDD" id="cd18094">
    <property type="entry name" value="SpoU-like_TrmL"/>
    <property type="match status" value="1"/>
</dbReference>